<dbReference type="FunFam" id="1.10.3730.20:FF:000001">
    <property type="entry name" value="Quaternary ammonium compound resistance transporter SugE"/>
    <property type="match status" value="1"/>
</dbReference>
<protein>
    <submittedName>
        <fullName evidence="9">Quaternary ammonium compound-resistance protein SugE</fullName>
    </submittedName>
</protein>
<evidence type="ECO:0000313" key="9">
    <source>
        <dbReference type="EMBL" id="RZU18859.1"/>
    </source>
</evidence>
<comment type="similarity">
    <text evidence="7">Belongs to the drug/metabolite transporter (DMT) superfamily. Small multidrug resistance (SMR) (TC 2.A.7.1) family.</text>
</comment>
<name>A0A4Q7X8P4_9ACTN</name>
<evidence type="ECO:0000256" key="2">
    <source>
        <dbReference type="ARBA" id="ARBA00022448"/>
    </source>
</evidence>
<dbReference type="Gene3D" id="1.10.3730.20">
    <property type="match status" value="1"/>
</dbReference>
<evidence type="ECO:0000256" key="5">
    <source>
        <dbReference type="ARBA" id="ARBA00022989"/>
    </source>
</evidence>
<reference evidence="9 10" key="1">
    <citation type="journal article" date="2015" name="Stand. Genomic Sci.">
        <title>Genomic Encyclopedia of Bacterial and Archaeal Type Strains, Phase III: the genomes of soil and plant-associated and newly described type strains.</title>
        <authorList>
            <person name="Whitman W.B."/>
            <person name="Woyke T."/>
            <person name="Klenk H.P."/>
            <person name="Zhou Y."/>
            <person name="Lilburn T.G."/>
            <person name="Beck B.J."/>
            <person name="De Vos P."/>
            <person name="Vandamme P."/>
            <person name="Eisen J.A."/>
            <person name="Garrity G."/>
            <person name="Hugenholtz P."/>
            <person name="Kyrpides N.C."/>
        </authorList>
    </citation>
    <scope>NUCLEOTIDE SEQUENCE [LARGE SCALE GENOMIC DNA]</scope>
    <source>
        <strain evidence="9 10">VKM Ac-2540</strain>
    </source>
</reference>
<keyword evidence="10" id="KW-1185">Reference proteome</keyword>
<evidence type="ECO:0000256" key="7">
    <source>
        <dbReference type="RuleBase" id="RU003942"/>
    </source>
</evidence>
<evidence type="ECO:0000256" key="6">
    <source>
        <dbReference type="ARBA" id="ARBA00023136"/>
    </source>
</evidence>
<keyword evidence="4 7" id="KW-0812">Transmembrane</keyword>
<comment type="subcellular location">
    <subcellularLocation>
        <location evidence="1 7">Cell membrane</location>
        <topology evidence="1 7">Multi-pass membrane protein</topology>
    </subcellularLocation>
</comment>
<keyword evidence="6 8" id="KW-0472">Membrane</keyword>
<dbReference type="InterPro" id="IPR045324">
    <property type="entry name" value="Small_multidrug_res"/>
</dbReference>
<keyword evidence="5 8" id="KW-1133">Transmembrane helix</keyword>
<dbReference type="PANTHER" id="PTHR30561:SF0">
    <property type="entry name" value="GUANIDINIUM EXPORTER"/>
    <property type="match status" value="1"/>
</dbReference>
<proteinExistence type="inferred from homology"/>
<dbReference type="InterPro" id="IPR037185">
    <property type="entry name" value="EmrE-like"/>
</dbReference>
<evidence type="ECO:0000256" key="4">
    <source>
        <dbReference type="ARBA" id="ARBA00022692"/>
    </source>
</evidence>
<dbReference type="RefSeq" id="WP_130440276.1">
    <property type="nucleotide sequence ID" value="NZ_SHKR01000011.1"/>
</dbReference>
<dbReference type="OrthoDB" id="21828at2"/>
<dbReference type="GO" id="GO:0022857">
    <property type="term" value="F:transmembrane transporter activity"/>
    <property type="evidence" value="ECO:0007669"/>
    <property type="project" value="InterPro"/>
</dbReference>
<feature type="transmembrane region" description="Helical" evidence="8">
    <location>
        <begin position="59"/>
        <end position="78"/>
    </location>
</feature>
<dbReference type="PANTHER" id="PTHR30561">
    <property type="entry name" value="SMR FAMILY PROTON-DEPENDENT DRUG EFFLUX TRANSPORTER SUGE"/>
    <property type="match status" value="1"/>
</dbReference>
<dbReference type="Pfam" id="PF00893">
    <property type="entry name" value="Multi_Drug_Res"/>
    <property type="match status" value="1"/>
</dbReference>
<feature type="transmembrane region" description="Helical" evidence="8">
    <location>
        <begin position="27"/>
        <end position="47"/>
    </location>
</feature>
<dbReference type="AlphaFoldDB" id="A0A4Q7X8P4"/>
<organism evidence="9 10">
    <name type="scientific">Kribbella rubisoli</name>
    <dbReference type="NCBI Taxonomy" id="3075929"/>
    <lineage>
        <taxon>Bacteria</taxon>
        <taxon>Bacillati</taxon>
        <taxon>Actinomycetota</taxon>
        <taxon>Actinomycetes</taxon>
        <taxon>Propionibacteriales</taxon>
        <taxon>Kribbellaceae</taxon>
        <taxon>Kribbella</taxon>
    </lineage>
</organism>
<dbReference type="InterPro" id="IPR000390">
    <property type="entry name" value="Small_drug/metabolite_transptr"/>
</dbReference>
<sequence length="106" mass="10947">MTWLVLLAAAAFEIAFALSLKPSEGFSRLWPTAGVLVFGVISVVLLAKTLDRLPIGTAYAIWTGLGSVGVVTLGIILFNEPATPARLACIALIVAGIVGLRLAGAE</sequence>
<dbReference type="SUPFAM" id="SSF103481">
    <property type="entry name" value="Multidrug resistance efflux transporter EmrE"/>
    <property type="match status" value="1"/>
</dbReference>
<comment type="caution">
    <text evidence="9">The sequence shown here is derived from an EMBL/GenBank/DDBJ whole genome shotgun (WGS) entry which is preliminary data.</text>
</comment>
<keyword evidence="3" id="KW-1003">Cell membrane</keyword>
<evidence type="ECO:0000256" key="8">
    <source>
        <dbReference type="SAM" id="Phobius"/>
    </source>
</evidence>
<dbReference type="GO" id="GO:0005886">
    <property type="term" value="C:plasma membrane"/>
    <property type="evidence" value="ECO:0007669"/>
    <property type="project" value="UniProtKB-SubCell"/>
</dbReference>
<keyword evidence="2" id="KW-0813">Transport</keyword>
<evidence type="ECO:0000313" key="10">
    <source>
        <dbReference type="Proteomes" id="UP000292027"/>
    </source>
</evidence>
<dbReference type="Proteomes" id="UP000292027">
    <property type="component" value="Unassembled WGS sequence"/>
</dbReference>
<gene>
    <name evidence="9" type="ORF">EV645_1059</name>
</gene>
<feature type="transmembrane region" description="Helical" evidence="8">
    <location>
        <begin position="84"/>
        <end position="103"/>
    </location>
</feature>
<accession>A0A4Q7X8P4</accession>
<evidence type="ECO:0000256" key="1">
    <source>
        <dbReference type="ARBA" id="ARBA00004651"/>
    </source>
</evidence>
<dbReference type="EMBL" id="SHKR01000011">
    <property type="protein sequence ID" value="RZU18859.1"/>
    <property type="molecule type" value="Genomic_DNA"/>
</dbReference>
<evidence type="ECO:0000256" key="3">
    <source>
        <dbReference type="ARBA" id="ARBA00022475"/>
    </source>
</evidence>